<reference evidence="1" key="1">
    <citation type="journal article" date="2021" name="Nat. Commun.">
        <title>Genetic determinants of endophytism in the Arabidopsis root mycobiome.</title>
        <authorList>
            <person name="Mesny F."/>
            <person name="Miyauchi S."/>
            <person name="Thiergart T."/>
            <person name="Pickel B."/>
            <person name="Atanasova L."/>
            <person name="Karlsson M."/>
            <person name="Huettel B."/>
            <person name="Barry K.W."/>
            <person name="Haridas S."/>
            <person name="Chen C."/>
            <person name="Bauer D."/>
            <person name="Andreopoulos W."/>
            <person name="Pangilinan J."/>
            <person name="LaButti K."/>
            <person name="Riley R."/>
            <person name="Lipzen A."/>
            <person name="Clum A."/>
            <person name="Drula E."/>
            <person name="Henrissat B."/>
            <person name="Kohler A."/>
            <person name="Grigoriev I.V."/>
            <person name="Martin F.M."/>
            <person name="Hacquard S."/>
        </authorList>
    </citation>
    <scope>NUCLEOTIDE SEQUENCE</scope>
    <source>
        <strain evidence="1">MPI-SDFR-AT-0073</strain>
    </source>
</reference>
<dbReference type="RefSeq" id="XP_045959513.1">
    <property type="nucleotide sequence ID" value="XM_046102429.1"/>
</dbReference>
<evidence type="ECO:0000313" key="2">
    <source>
        <dbReference type="Proteomes" id="UP000758603"/>
    </source>
</evidence>
<dbReference type="AlphaFoldDB" id="A0A9P8UN38"/>
<dbReference type="GeneID" id="70131321"/>
<evidence type="ECO:0000313" key="1">
    <source>
        <dbReference type="EMBL" id="KAH6655248.1"/>
    </source>
</evidence>
<dbReference type="OrthoDB" id="5366531at2759"/>
<accession>A0A9P8UN38</accession>
<comment type="caution">
    <text evidence="1">The sequence shown here is derived from an EMBL/GenBank/DDBJ whole genome shotgun (WGS) entry which is preliminary data.</text>
</comment>
<proteinExistence type="predicted"/>
<gene>
    <name evidence="1" type="ORF">BKA67DRAFT_559997</name>
</gene>
<protein>
    <recommendedName>
        <fullName evidence="3">Pentatricopeptide repeat domain-containing protein</fullName>
    </recommendedName>
</protein>
<dbReference type="Proteomes" id="UP000758603">
    <property type="component" value="Unassembled WGS sequence"/>
</dbReference>
<name>A0A9P8UN38_9PEZI</name>
<evidence type="ECO:0008006" key="3">
    <source>
        <dbReference type="Google" id="ProtNLM"/>
    </source>
</evidence>
<organism evidence="1 2">
    <name type="scientific">Truncatella angustata</name>
    <dbReference type="NCBI Taxonomy" id="152316"/>
    <lineage>
        <taxon>Eukaryota</taxon>
        <taxon>Fungi</taxon>
        <taxon>Dikarya</taxon>
        <taxon>Ascomycota</taxon>
        <taxon>Pezizomycotina</taxon>
        <taxon>Sordariomycetes</taxon>
        <taxon>Xylariomycetidae</taxon>
        <taxon>Amphisphaeriales</taxon>
        <taxon>Sporocadaceae</taxon>
        <taxon>Truncatella</taxon>
    </lineage>
</organism>
<keyword evidence="2" id="KW-1185">Reference proteome</keyword>
<dbReference type="EMBL" id="JAGPXC010000003">
    <property type="protein sequence ID" value="KAH6655248.1"/>
    <property type="molecule type" value="Genomic_DNA"/>
</dbReference>
<sequence length="850" mass="97696">MRPVNWTIRDVKQARLLLNQQLPLRHRPRPRSPALHSSRHAVAASSRAHAYQLRQYATGIDRPVGLITSDHLPRSLQPVRPLGLIRDSKPDKVYVQDAATFGKWQWLLSNPTRLAIESDFRRRGPARKWKKTLLVDHLDNYGDFELWNCLLQHLQRMDGDEGVQKVWYAFWGRKSLYQLLHLPDRIFWTTFVEAALRLGDEKFLDSIYLYAEFLMATHNVVWPDLYTTIVPYFLRTRQHEKAVKWHLQLVPNFYPGSQAFVSMMQDFSTDHTLASSFTLQSLYIASPERRLYDAIVPQLYDRGQSRLARLWRKICIMRDDVPRLYAPSRQFLRYLAGYWAKEDLHPREAAALTDNNQSSTNEEDQQIEVTREFMNQVHGKTFGFTAKTYNDSLGSRWFASSWVGLDLAISVVSALGIQEIGPLSLQAICLREETPANILARIAQLQSSGIAIPTSGYAKTIQHLAKTGEDVLLLRLLRCDIHPEVFDDLDMQARLMASSSASGDLSTYTLLLASRLASVDDAAQKTANVMLRLHLVKHHFHAILHLLDDVRGTGVPLDVDTCKLIFAWVQRHVDWHKHISQHDELKFAVAVCRRLNSMDIPVPVSCWARIAYALGRWGYLDDLRDLTLELIDHYTIRQSSRPGFIPVNIVDVPESLTQPLGAVHNLMGLYIPLDTPLGLPLHPLSQIFPQKWQTSLLRWSFREIPLRSNAASPFGAQKRPGTSVENAIHILRRLQDRGARVKKDGLRKALCLRLAELYGNHPVARKIQQQSKQSNVYSLREMKSMIDEAWGGELLPSLMELKAQIRKFDEGYLKEYYEGWVADKHGWETNHPSGVWRQVQRERQRAFPIL</sequence>